<organism evidence="9 10">
    <name type="scientific">Glarea lozoyensis (strain ATCC 20868 / MF5171)</name>
    <dbReference type="NCBI Taxonomy" id="1116229"/>
    <lineage>
        <taxon>Eukaryota</taxon>
        <taxon>Fungi</taxon>
        <taxon>Dikarya</taxon>
        <taxon>Ascomycota</taxon>
        <taxon>Pezizomycotina</taxon>
        <taxon>Leotiomycetes</taxon>
        <taxon>Helotiales</taxon>
        <taxon>Helotiaceae</taxon>
        <taxon>Glarea</taxon>
    </lineage>
</organism>
<comment type="similarity">
    <text evidence="5">Belongs to the SAT4 family.</text>
</comment>
<dbReference type="InterPro" id="IPR052337">
    <property type="entry name" value="SAT4-like"/>
</dbReference>
<evidence type="ECO:0000259" key="8">
    <source>
        <dbReference type="Pfam" id="PF20684"/>
    </source>
</evidence>
<dbReference type="PANTHER" id="PTHR33048:SF158">
    <property type="entry name" value="MEMBRANE PROTEIN PTH11-LIKE, PUTATIVE-RELATED"/>
    <property type="match status" value="1"/>
</dbReference>
<feature type="region of interest" description="Disordered" evidence="6">
    <location>
        <begin position="323"/>
        <end position="345"/>
    </location>
</feature>
<dbReference type="OrthoDB" id="444631at2759"/>
<feature type="domain" description="Rhodopsin" evidence="8">
    <location>
        <begin position="58"/>
        <end position="297"/>
    </location>
</feature>
<feature type="region of interest" description="Disordered" evidence="6">
    <location>
        <begin position="369"/>
        <end position="396"/>
    </location>
</feature>
<dbReference type="InterPro" id="IPR049326">
    <property type="entry name" value="Rhodopsin_dom_fungi"/>
</dbReference>
<evidence type="ECO:0000256" key="5">
    <source>
        <dbReference type="ARBA" id="ARBA00038359"/>
    </source>
</evidence>
<feature type="transmembrane region" description="Helical" evidence="7">
    <location>
        <begin position="119"/>
        <end position="143"/>
    </location>
</feature>
<evidence type="ECO:0000313" key="9">
    <source>
        <dbReference type="EMBL" id="EPE24117.1"/>
    </source>
</evidence>
<evidence type="ECO:0000256" key="1">
    <source>
        <dbReference type="ARBA" id="ARBA00004141"/>
    </source>
</evidence>
<gene>
    <name evidence="9" type="ORF">GLAREA_07967</name>
</gene>
<comment type="subcellular location">
    <subcellularLocation>
        <location evidence="1">Membrane</location>
        <topology evidence="1">Multi-pass membrane protein</topology>
    </subcellularLocation>
</comment>
<protein>
    <recommendedName>
        <fullName evidence="8">Rhodopsin domain-containing protein</fullName>
    </recommendedName>
</protein>
<keyword evidence="2 7" id="KW-0812">Transmembrane</keyword>
<feature type="transmembrane region" description="Helical" evidence="7">
    <location>
        <begin position="40"/>
        <end position="62"/>
    </location>
</feature>
<keyword evidence="10" id="KW-1185">Reference proteome</keyword>
<evidence type="ECO:0000256" key="7">
    <source>
        <dbReference type="SAM" id="Phobius"/>
    </source>
</evidence>
<dbReference type="KEGG" id="glz:GLAREA_07967"/>
<evidence type="ECO:0000256" key="3">
    <source>
        <dbReference type="ARBA" id="ARBA00022989"/>
    </source>
</evidence>
<dbReference type="PANTHER" id="PTHR33048">
    <property type="entry name" value="PTH11-LIKE INTEGRAL MEMBRANE PROTEIN (AFU_ORTHOLOGUE AFUA_5G11245)"/>
    <property type="match status" value="1"/>
</dbReference>
<dbReference type="Proteomes" id="UP000016922">
    <property type="component" value="Unassembled WGS sequence"/>
</dbReference>
<feature type="compositionally biased region" description="Basic and acidic residues" evidence="6">
    <location>
        <begin position="370"/>
        <end position="396"/>
    </location>
</feature>
<dbReference type="AlphaFoldDB" id="S3CBZ8"/>
<feature type="transmembrane region" description="Helical" evidence="7">
    <location>
        <begin position="155"/>
        <end position="179"/>
    </location>
</feature>
<dbReference type="Pfam" id="PF20684">
    <property type="entry name" value="Fung_rhodopsin"/>
    <property type="match status" value="1"/>
</dbReference>
<feature type="transmembrane region" description="Helical" evidence="7">
    <location>
        <begin position="74"/>
        <end position="99"/>
    </location>
</feature>
<keyword evidence="4 7" id="KW-0472">Membrane</keyword>
<dbReference type="GO" id="GO:0016020">
    <property type="term" value="C:membrane"/>
    <property type="evidence" value="ECO:0007669"/>
    <property type="project" value="UniProtKB-SubCell"/>
</dbReference>
<evidence type="ECO:0000256" key="4">
    <source>
        <dbReference type="ARBA" id="ARBA00023136"/>
    </source>
</evidence>
<feature type="transmembrane region" description="Helical" evidence="7">
    <location>
        <begin position="199"/>
        <end position="225"/>
    </location>
</feature>
<reference evidence="9 10" key="1">
    <citation type="journal article" date="2013" name="BMC Genomics">
        <title>Genomics-driven discovery of the pneumocandin biosynthetic gene cluster in the fungus Glarea lozoyensis.</title>
        <authorList>
            <person name="Chen L."/>
            <person name="Yue Q."/>
            <person name="Zhang X."/>
            <person name="Xiang M."/>
            <person name="Wang C."/>
            <person name="Li S."/>
            <person name="Che Y."/>
            <person name="Ortiz-Lopez F.J."/>
            <person name="Bills G.F."/>
            <person name="Liu X."/>
            <person name="An Z."/>
        </authorList>
    </citation>
    <scope>NUCLEOTIDE SEQUENCE [LARGE SCALE GENOMIC DNA]</scope>
    <source>
        <strain evidence="10">ATCC 20868 / MF5171</strain>
    </source>
</reference>
<dbReference type="HOGENOM" id="CLU_028200_12_4_1"/>
<accession>S3CBZ8</accession>
<feature type="transmembrane region" description="Helical" evidence="7">
    <location>
        <begin position="237"/>
        <end position="259"/>
    </location>
</feature>
<proteinExistence type="inferred from homology"/>
<keyword evidence="3 7" id="KW-1133">Transmembrane helix</keyword>
<name>S3CBZ8_GLAL2</name>
<dbReference type="RefSeq" id="XP_008088205.1">
    <property type="nucleotide sequence ID" value="XM_008090014.1"/>
</dbReference>
<sequence length="396" mass="44229">MASLMDLDPSMFPAFAAFPAGLPPKGVTANFENPYTLAPLVYSMGALFVFIMMCFVAARFYHKAVLIKRFTWDDLTCVLAALGVIEQLLTASMICHFGVGTHQWNLKVGNLIRTDFLMWGTAFVVGSLPTMLFAKLTFFILYMQIFRPRTHLVRWIWGGAAITTGFYVATAICQFYYYIPGPGQTWLTTIKIAPNTPSSTVGIVAACFNIFSDFYLFFIATIGIWQLQMPKERRLGIIGIFSTGLLACLVSIVGLVFRLRSKAGKDGSWELLPPALLCIIELSVGVSCSCMPSIGGLTKHYSKQISGLAAYFTFLRRRTYGKGSSLDERSDEYNSASRKGGASYGIREPDAWREDAELAQLQPVQISAFDNRDKGWQPKEDGIHVREEFHLKDERR</sequence>
<evidence type="ECO:0000313" key="10">
    <source>
        <dbReference type="Proteomes" id="UP000016922"/>
    </source>
</evidence>
<evidence type="ECO:0000256" key="6">
    <source>
        <dbReference type="SAM" id="MobiDB-lite"/>
    </source>
</evidence>
<dbReference type="EMBL" id="KE145373">
    <property type="protein sequence ID" value="EPE24117.1"/>
    <property type="molecule type" value="Genomic_DNA"/>
</dbReference>
<dbReference type="OMA" id="IFRPRTH"/>
<evidence type="ECO:0000256" key="2">
    <source>
        <dbReference type="ARBA" id="ARBA00022692"/>
    </source>
</evidence>
<dbReference type="eggNOG" id="ENOG502SRWS">
    <property type="taxonomic scope" value="Eukaryota"/>
</dbReference>
<dbReference type="GeneID" id="19467018"/>